<dbReference type="Pfam" id="PF00005">
    <property type="entry name" value="ABC_tran"/>
    <property type="match status" value="1"/>
</dbReference>
<comment type="subcellular location">
    <subcellularLocation>
        <location evidence="1">Cell membrane</location>
        <topology evidence="1">Multi-pass membrane protein</topology>
    </subcellularLocation>
</comment>
<dbReference type="SUPFAM" id="SSF52540">
    <property type="entry name" value="P-loop containing nucleoside triphosphate hydrolases"/>
    <property type="match status" value="1"/>
</dbReference>
<evidence type="ECO:0000256" key="1">
    <source>
        <dbReference type="ARBA" id="ARBA00004651"/>
    </source>
</evidence>
<name>A0A1S8GRP2_9PROT</name>
<feature type="transmembrane region" description="Helical" evidence="7">
    <location>
        <begin position="151"/>
        <end position="171"/>
    </location>
</feature>
<evidence type="ECO:0000256" key="7">
    <source>
        <dbReference type="SAM" id="Phobius"/>
    </source>
</evidence>
<accession>A0A1S8GRP2</accession>
<comment type="caution">
    <text evidence="10">The sequence shown here is derived from an EMBL/GenBank/DDBJ whole genome shotgun (WGS) entry which is preliminary data.</text>
</comment>
<gene>
    <name evidence="10" type="ORF">AL01_01630</name>
</gene>
<dbReference type="Gene3D" id="1.20.1560.10">
    <property type="entry name" value="ABC transporter type 1, transmembrane domain"/>
    <property type="match status" value="1"/>
</dbReference>
<dbReference type="GO" id="GO:0045454">
    <property type="term" value="P:cell redox homeostasis"/>
    <property type="evidence" value="ECO:0007669"/>
    <property type="project" value="InterPro"/>
</dbReference>
<dbReference type="EMBL" id="JATM01000001">
    <property type="protein sequence ID" value="OOL19690.1"/>
    <property type="molecule type" value="Genomic_DNA"/>
</dbReference>
<dbReference type="GO" id="GO:0140359">
    <property type="term" value="F:ABC-type transporter activity"/>
    <property type="evidence" value="ECO:0007669"/>
    <property type="project" value="InterPro"/>
</dbReference>
<dbReference type="InterPro" id="IPR003439">
    <property type="entry name" value="ABC_transporter-like_ATP-bd"/>
</dbReference>
<keyword evidence="3" id="KW-0547">Nucleotide-binding</keyword>
<dbReference type="AlphaFoldDB" id="A0A1S8GRP2"/>
<dbReference type="GO" id="GO:0034040">
    <property type="term" value="F:ATPase-coupled lipid transmembrane transporter activity"/>
    <property type="evidence" value="ECO:0007669"/>
    <property type="project" value="TreeGrafter"/>
</dbReference>
<evidence type="ECO:0000313" key="11">
    <source>
        <dbReference type="Proteomes" id="UP000200980"/>
    </source>
</evidence>
<dbReference type="NCBIfam" id="TIGR02868">
    <property type="entry name" value="CydC"/>
    <property type="match status" value="1"/>
</dbReference>
<dbReference type="GO" id="GO:0005886">
    <property type="term" value="C:plasma membrane"/>
    <property type="evidence" value="ECO:0007669"/>
    <property type="project" value="UniProtKB-SubCell"/>
</dbReference>
<evidence type="ECO:0000256" key="4">
    <source>
        <dbReference type="ARBA" id="ARBA00022840"/>
    </source>
</evidence>
<feature type="transmembrane region" description="Helical" evidence="7">
    <location>
        <begin position="18"/>
        <end position="36"/>
    </location>
</feature>
<dbReference type="Pfam" id="PF00664">
    <property type="entry name" value="ABC_membrane"/>
    <property type="match status" value="1"/>
</dbReference>
<feature type="transmembrane region" description="Helical" evidence="7">
    <location>
        <begin position="267"/>
        <end position="285"/>
    </location>
</feature>
<dbReference type="InterPro" id="IPR027417">
    <property type="entry name" value="P-loop_NTPase"/>
</dbReference>
<keyword evidence="4 10" id="KW-0067">ATP-binding</keyword>
<dbReference type="RefSeq" id="WP_077395515.1">
    <property type="nucleotide sequence ID" value="NZ_JATM01000001.1"/>
</dbReference>
<proteinExistence type="predicted"/>
<dbReference type="SMART" id="SM00382">
    <property type="entry name" value="AAA"/>
    <property type="match status" value="1"/>
</dbReference>
<evidence type="ECO:0000259" key="8">
    <source>
        <dbReference type="PROSITE" id="PS50893"/>
    </source>
</evidence>
<dbReference type="PROSITE" id="PS50893">
    <property type="entry name" value="ABC_TRANSPORTER_2"/>
    <property type="match status" value="1"/>
</dbReference>
<evidence type="ECO:0000256" key="6">
    <source>
        <dbReference type="ARBA" id="ARBA00023136"/>
    </source>
</evidence>
<dbReference type="InterPro" id="IPR039421">
    <property type="entry name" value="Type_1_exporter"/>
</dbReference>
<feature type="domain" description="ABC transmembrane type-1" evidence="9">
    <location>
        <begin position="34"/>
        <end position="281"/>
    </location>
</feature>
<dbReference type="InterPro" id="IPR003593">
    <property type="entry name" value="AAA+_ATPase"/>
</dbReference>
<dbReference type="GO" id="GO:0034775">
    <property type="term" value="P:glutathione transmembrane transport"/>
    <property type="evidence" value="ECO:0007669"/>
    <property type="project" value="InterPro"/>
</dbReference>
<dbReference type="GO" id="GO:0016887">
    <property type="term" value="F:ATP hydrolysis activity"/>
    <property type="evidence" value="ECO:0007669"/>
    <property type="project" value="InterPro"/>
</dbReference>
<dbReference type="PROSITE" id="PS50929">
    <property type="entry name" value="ABC_TM1F"/>
    <property type="match status" value="1"/>
</dbReference>
<keyword evidence="2 7" id="KW-0812">Transmembrane</keyword>
<organism evidence="10 11">
    <name type="scientific">Bombella intestini</name>
    <dbReference type="NCBI Taxonomy" id="1539051"/>
    <lineage>
        <taxon>Bacteria</taxon>
        <taxon>Pseudomonadati</taxon>
        <taxon>Pseudomonadota</taxon>
        <taxon>Alphaproteobacteria</taxon>
        <taxon>Acetobacterales</taxon>
        <taxon>Acetobacteraceae</taxon>
        <taxon>Bombella</taxon>
    </lineage>
</organism>
<feature type="domain" description="ABC transporter" evidence="8">
    <location>
        <begin position="328"/>
        <end position="545"/>
    </location>
</feature>
<protein>
    <submittedName>
        <fullName evidence="10">ABC transporter ATP-binding protein</fullName>
    </submittedName>
</protein>
<reference evidence="10 11" key="1">
    <citation type="journal article" date="2016" name="PLoS ONE">
        <title>Whole-Genome Sequence Analysis of Bombella intestini LMG 28161T, a Novel Acetic Acid Bacterium Isolated from the Crop of a Red-Tailed Bumble Bee, Bombus lapidarius.</title>
        <authorList>
            <person name="Li L."/>
            <person name="Illeghems K."/>
            <person name="Van Kerrebroeck S."/>
            <person name="Borremans W."/>
            <person name="Cleenwerck I."/>
            <person name="Smagghe G."/>
            <person name="De Vuyst L."/>
            <person name="Vandamme P."/>
        </authorList>
    </citation>
    <scope>NUCLEOTIDE SEQUENCE [LARGE SCALE GENOMIC DNA]</scope>
    <source>
        <strain evidence="10 11">R-52487</strain>
    </source>
</reference>
<evidence type="ECO:0000256" key="2">
    <source>
        <dbReference type="ARBA" id="ARBA00022692"/>
    </source>
</evidence>
<evidence type="ECO:0000256" key="5">
    <source>
        <dbReference type="ARBA" id="ARBA00022989"/>
    </source>
</evidence>
<dbReference type="Gene3D" id="3.40.50.300">
    <property type="entry name" value="P-loop containing nucleotide triphosphate hydrolases"/>
    <property type="match status" value="1"/>
</dbReference>
<keyword evidence="5 7" id="KW-1133">Transmembrane helix</keyword>
<feature type="transmembrane region" description="Helical" evidence="7">
    <location>
        <begin position="124"/>
        <end position="145"/>
    </location>
</feature>
<evidence type="ECO:0000313" key="10">
    <source>
        <dbReference type="EMBL" id="OOL19690.1"/>
    </source>
</evidence>
<evidence type="ECO:0000259" key="9">
    <source>
        <dbReference type="PROSITE" id="PS50929"/>
    </source>
</evidence>
<dbReference type="GO" id="GO:0005524">
    <property type="term" value="F:ATP binding"/>
    <property type="evidence" value="ECO:0007669"/>
    <property type="project" value="UniProtKB-KW"/>
</dbReference>
<dbReference type="InterPro" id="IPR014223">
    <property type="entry name" value="ABC_CydC/D"/>
</dbReference>
<dbReference type="Proteomes" id="UP000200980">
    <property type="component" value="Unassembled WGS sequence"/>
</dbReference>
<dbReference type="InterPro" id="IPR036640">
    <property type="entry name" value="ABC1_TM_sf"/>
</dbReference>
<feature type="transmembrane region" description="Helical" evidence="7">
    <location>
        <begin position="238"/>
        <end position="261"/>
    </location>
</feature>
<dbReference type="SUPFAM" id="SSF90123">
    <property type="entry name" value="ABC transporter transmembrane region"/>
    <property type="match status" value="1"/>
</dbReference>
<feature type="transmembrane region" description="Helical" evidence="7">
    <location>
        <begin position="86"/>
        <end position="104"/>
    </location>
</feature>
<dbReference type="STRING" id="1539051.AL01_01630"/>
<dbReference type="InterPro" id="IPR011527">
    <property type="entry name" value="ABC1_TM_dom"/>
</dbReference>
<keyword evidence="11" id="KW-1185">Reference proteome</keyword>
<sequence>MKQLQPLWNIWKSRGGRLLVGLLLAELSVCAAFLLMGQTGSRLGLIAVGGVAAFGILRFAGASRIILRYLERLATHDATFRVLADIRLWFYRGLAKGAAAGLGFRRSGDLLSRLVADVQSLDSFYLRILVPLATALFSLCIVLWICLKGSVLLAFSIGIIFCLVAFALPALMARISYRWGPELQRTQAEMNNQALDLVGGMRELRIFGQEDAATKRFLAAEDVFYTAQRQQGRAMAHVHALSLLLTRLGVIFALAGCAGFFFPKEQAVMGITILFVVMTALDNIVDLPRAGLLFGRIRHAAERVVEATIVPDGTPKEGTEPAPNGHEIEGKNITFGWLPDKTILHNVNFRIREGERAALIGPSGAGKSSLAALLLKVVAPQKGSITLGGHDIVSIQTEALRSKVAWLSQSSHLFDDTVRSNLLLGRDGVSEDVIWAALEQAQIADFVRSLPDGLDSWIGENGSHISGGQGRRIALARVLLSDAPVLILDEPGSGLDMETERAFLATLNQLDRSRTILLITHRLTGVEQLDHLWTIQDGTLTSHSL</sequence>
<dbReference type="OrthoDB" id="5288404at2"/>
<dbReference type="PANTHER" id="PTHR24221">
    <property type="entry name" value="ATP-BINDING CASSETTE SUB-FAMILY B"/>
    <property type="match status" value="1"/>
</dbReference>
<keyword evidence="6 7" id="KW-0472">Membrane</keyword>
<evidence type="ECO:0000256" key="3">
    <source>
        <dbReference type="ARBA" id="ARBA00022741"/>
    </source>
</evidence>
<feature type="transmembrane region" description="Helical" evidence="7">
    <location>
        <begin position="43"/>
        <end position="66"/>
    </location>
</feature>
<dbReference type="PANTHER" id="PTHR24221:SF653">
    <property type="entry name" value="TRANSPORT ATP-BINDING PROTEIN CYDC"/>
    <property type="match status" value="1"/>
</dbReference>